<keyword evidence="1" id="KW-0597">Phosphoprotein</keyword>
<dbReference type="OrthoDB" id="9812358at2"/>
<organism evidence="4 5">
    <name type="scientific">Hahella chejuensis (strain KCTC 2396)</name>
    <dbReference type="NCBI Taxonomy" id="349521"/>
    <lineage>
        <taxon>Bacteria</taxon>
        <taxon>Pseudomonadati</taxon>
        <taxon>Pseudomonadota</taxon>
        <taxon>Gammaproteobacteria</taxon>
        <taxon>Oceanospirillales</taxon>
        <taxon>Hahellaceae</taxon>
        <taxon>Hahella</taxon>
    </lineage>
</organism>
<feature type="domain" description="Response regulatory" evidence="2">
    <location>
        <begin position="10"/>
        <end position="132"/>
    </location>
</feature>
<dbReference type="PANTHER" id="PTHR33121:SF79">
    <property type="entry name" value="CYCLIC DI-GMP PHOSPHODIESTERASE PDED-RELATED"/>
    <property type="match status" value="1"/>
</dbReference>
<evidence type="ECO:0000259" key="2">
    <source>
        <dbReference type="PROSITE" id="PS50110"/>
    </source>
</evidence>
<keyword evidence="5" id="KW-1185">Reference proteome</keyword>
<dbReference type="PROSITE" id="PS50883">
    <property type="entry name" value="EAL"/>
    <property type="match status" value="1"/>
</dbReference>
<gene>
    <name evidence="4" type="ordered locus">HCH_00967</name>
</gene>
<dbReference type="InterPro" id="IPR011006">
    <property type="entry name" value="CheY-like_superfamily"/>
</dbReference>
<dbReference type="Pfam" id="PF00072">
    <property type="entry name" value="Response_reg"/>
    <property type="match status" value="1"/>
</dbReference>
<dbReference type="PANTHER" id="PTHR33121">
    <property type="entry name" value="CYCLIC DI-GMP PHOSPHODIESTERASE PDEF"/>
    <property type="match status" value="1"/>
</dbReference>
<dbReference type="GO" id="GO:0071111">
    <property type="term" value="F:cyclic-guanylate-specific phosphodiesterase activity"/>
    <property type="evidence" value="ECO:0007669"/>
    <property type="project" value="InterPro"/>
</dbReference>
<dbReference type="STRING" id="349521.HCH_00967"/>
<dbReference type="SMART" id="SM00052">
    <property type="entry name" value="EAL"/>
    <property type="match status" value="1"/>
</dbReference>
<dbReference type="SMART" id="SM00448">
    <property type="entry name" value="REC"/>
    <property type="match status" value="1"/>
</dbReference>
<dbReference type="InterPro" id="IPR001789">
    <property type="entry name" value="Sig_transdc_resp-reg_receiver"/>
</dbReference>
<dbReference type="eggNOG" id="COG0784">
    <property type="taxonomic scope" value="Bacteria"/>
</dbReference>
<dbReference type="KEGG" id="hch:HCH_00967"/>
<dbReference type="PROSITE" id="PS50110">
    <property type="entry name" value="RESPONSE_REGULATORY"/>
    <property type="match status" value="1"/>
</dbReference>
<reference evidence="4 5" key="1">
    <citation type="journal article" date="2005" name="Nucleic Acids Res.">
        <title>Genomic blueprint of Hahella chejuensis, a marine microbe producing an algicidal agent.</title>
        <authorList>
            <person name="Jeong H."/>
            <person name="Yim J.H."/>
            <person name="Lee C."/>
            <person name="Choi S.-H."/>
            <person name="Park Y.K."/>
            <person name="Yoon S.H."/>
            <person name="Hur C.-G."/>
            <person name="Kang H.-Y."/>
            <person name="Kim D."/>
            <person name="Lee H.H."/>
            <person name="Park K.H."/>
            <person name="Park S.-H."/>
            <person name="Park H.-S."/>
            <person name="Lee H.K."/>
            <person name="Oh T.K."/>
            <person name="Kim J.F."/>
        </authorList>
    </citation>
    <scope>NUCLEOTIDE SEQUENCE [LARGE SCALE GENOMIC DNA]</scope>
    <source>
        <strain evidence="4 5">KCTC 2396</strain>
    </source>
</reference>
<evidence type="ECO:0000256" key="1">
    <source>
        <dbReference type="PROSITE-ProRule" id="PRU00169"/>
    </source>
</evidence>
<dbReference type="Gene3D" id="3.40.50.2300">
    <property type="match status" value="1"/>
</dbReference>
<sequence>MSEKQFCHLNALIIDDDAFMRSIITKTLQRLNLGRVESVASGEEALTLLKDADSHFDILLVDLLMPGMDGIELLRHLAEHEYQGGVLLFSGADSKVLKAAVNVARARYLNVLGSLQKPVTVDALTYYLTHYQSYFRSRHTVSGGSLLNTSELRQGLNDGHLTLFYQPQVDMKTEAVVGVEALARWKHPQHGLLGPGAFVPLAEESNLVGDFTTAVIAQAIDQMQKWKQKQLNLQVAINISSSSISILDLPHLLEHYCQHHKVEASRITLEITETQVGQDMVTMLEVLTRIKLKGLCLSIDDFGTGYSSLERLQRIPFDELKIDGSFVHGSYRDQAARAIFDSSAALGKQLGMSIVAEGVENQDDWDYAAKLGCDIAQGFFIAQPMAPEDFESWLQRRESEKD</sequence>
<dbReference type="AlphaFoldDB" id="Q2SNB9"/>
<dbReference type="eggNOG" id="COG2200">
    <property type="taxonomic scope" value="Bacteria"/>
</dbReference>
<evidence type="ECO:0000313" key="5">
    <source>
        <dbReference type="Proteomes" id="UP000000238"/>
    </source>
</evidence>
<dbReference type="Pfam" id="PF00563">
    <property type="entry name" value="EAL"/>
    <property type="match status" value="1"/>
</dbReference>
<dbReference type="SUPFAM" id="SSF141868">
    <property type="entry name" value="EAL domain-like"/>
    <property type="match status" value="1"/>
</dbReference>
<dbReference type="HOGENOM" id="CLU_000445_70_2_6"/>
<dbReference type="InterPro" id="IPR050706">
    <property type="entry name" value="Cyclic-di-GMP_PDE-like"/>
</dbReference>
<evidence type="ECO:0000259" key="3">
    <source>
        <dbReference type="PROSITE" id="PS50883"/>
    </source>
</evidence>
<dbReference type="Gene3D" id="3.20.20.450">
    <property type="entry name" value="EAL domain"/>
    <property type="match status" value="1"/>
</dbReference>
<evidence type="ECO:0000313" key="4">
    <source>
        <dbReference type="EMBL" id="ABC27855.1"/>
    </source>
</evidence>
<protein>
    <submittedName>
        <fullName evidence="4">FOG: EAL domain</fullName>
    </submittedName>
</protein>
<dbReference type="Proteomes" id="UP000000238">
    <property type="component" value="Chromosome"/>
</dbReference>
<dbReference type="CDD" id="cd01948">
    <property type="entry name" value="EAL"/>
    <property type="match status" value="1"/>
</dbReference>
<dbReference type="GO" id="GO:0000160">
    <property type="term" value="P:phosphorelay signal transduction system"/>
    <property type="evidence" value="ECO:0007669"/>
    <property type="project" value="InterPro"/>
</dbReference>
<dbReference type="InterPro" id="IPR001633">
    <property type="entry name" value="EAL_dom"/>
</dbReference>
<dbReference type="SUPFAM" id="SSF52172">
    <property type="entry name" value="CheY-like"/>
    <property type="match status" value="1"/>
</dbReference>
<name>Q2SNB9_HAHCH</name>
<feature type="modified residue" description="4-aspartylphosphate" evidence="1">
    <location>
        <position position="62"/>
    </location>
</feature>
<accession>Q2SNB9</accession>
<proteinExistence type="predicted"/>
<dbReference type="InterPro" id="IPR035919">
    <property type="entry name" value="EAL_sf"/>
</dbReference>
<dbReference type="EMBL" id="CP000155">
    <property type="protein sequence ID" value="ABC27855.1"/>
    <property type="molecule type" value="Genomic_DNA"/>
</dbReference>
<dbReference type="RefSeq" id="WP_011394930.1">
    <property type="nucleotide sequence ID" value="NC_007645.1"/>
</dbReference>
<feature type="domain" description="EAL" evidence="3">
    <location>
        <begin position="145"/>
        <end position="398"/>
    </location>
</feature>